<keyword evidence="2" id="KW-1185">Reference proteome</keyword>
<sequence>MTEVDRQVEHSVFKDRDFVDTNLEGIDTNRREEPDTFERLNNAADKRDSCMNISSM</sequence>
<name>A0ABQ5Z0V9_9GAMM</name>
<comment type="caution">
    <text evidence="1">The sequence shown here is derived from an EMBL/GenBank/DDBJ whole genome shotgun (WGS) entry which is preliminary data.</text>
</comment>
<dbReference type="Proteomes" id="UP001156645">
    <property type="component" value="Unassembled WGS sequence"/>
</dbReference>
<reference evidence="2" key="1">
    <citation type="journal article" date="2019" name="Int. J. Syst. Evol. Microbiol.">
        <title>The Global Catalogue of Microorganisms (GCM) 10K type strain sequencing project: providing services to taxonomists for standard genome sequencing and annotation.</title>
        <authorList>
            <consortium name="The Broad Institute Genomics Platform"/>
            <consortium name="The Broad Institute Genome Sequencing Center for Infectious Disease"/>
            <person name="Wu L."/>
            <person name="Ma J."/>
        </authorList>
    </citation>
    <scope>NUCLEOTIDE SEQUENCE [LARGE SCALE GENOMIC DNA]</scope>
    <source>
        <strain evidence="2">NBRC 103191</strain>
    </source>
</reference>
<gene>
    <name evidence="1" type="ORF">GCM10007915_12890</name>
</gene>
<proteinExistence type="predicted"/>
<evidence type="ECO:0000313" key="1">
    <source>
        <dbReference type="EMBL" id="GLR29051.1"/>
    </source>
</evidence>
<protein>
    <submittedName>
        <fullName evidence="1">Uncharacterized protein</fullName>
    </submittedName>
</protein>
<evidence type="ECO:0000313" key="2">
    <source>
        <dbReference type="Proteomes" id="UP001156645"/>
    </source>
</evidence>
<accession>A0ABQ5Z0V9</accession>
<organism evidence="1 2">
    <name type="scientific">Psychrobacter pacificensis</name>
    <dbReference type="NCBI Taxonomy" id="112002"/>
    <lineage>
        <taxon>Bacteria</taxon>
        <taxon>Pseudomonadati</taxon>
        <taxon>Pseudomonadota</taxon>
        <taxon>Gammaproteobacteria</taxon>
        <taxon>Moraxellales</taxon>
        <taxon>Moraxellaceae</taxon>
        <taxon>Psychrobacter</taxon>
    </lineage>
</organism>
<dbReference type="EMBL" id="BSOK01000022">
    <property type="protein sequence ID" value="GLR29051.1"/>
    <property type="molecule type" value="Genomic_DNA"/>
</dbReference>